<evidence type="ECO:0000256" key="2">
    <source>
        <dbReference type="ARBA" id="ARBA00022448"/>
    </source>
</evidence>
<proteinExistence type="inferred from homology"/>
<reference evidence="7 8" key="1">
    <citation type="submission" date="2023-12" db="EMBL/GenBank/DDBJ databases">
        <title>Genome sequencing and assembly of bacterial species from a model synthetic community.</title>
        <authorList>
            <person name="Hogle S.L."/>
        </authorList>
    </citation>
    <scope>NUCLEOTIDE SEQUENCE [LARGE SCALE GENOMIC DNA]</scope>
    <source>
        <strain evidence="7 8">HAMBI_3031</strain>
    </source>
</reference>
<dbReference type="InterPro" id="IPR003439">
    <property type="entry name" value="ABC_transporter-like_ATP-bd"/>
</dbReference>
<dbReference type="InterPro" id="IPR017871">
    <property type="entry name" value="ABC_transporter-like_CS"/>
</dbReference>
<dbReference type="PANTHER" id="PTHR42798:SF2">
    <property type="entry name" value="ABC TRANSPORTER ATP-BINDING PROTEIN MG467-RELATED"/>
    <property type="match status" value="1"/>
</dbReference>
<dbReference type="SUPFAM" id="SSF52540">
    <property type="entry name" value="P-loop containing nucleoside triphosphate hydrolases"/>
    <property type="match status" value="1"/>
</dbReference>
<keyword evidence="4 7" id="KW-0067">ATP-binding</keyword>
<dbReference type="PROSITE" id="PS50893">
    <property type="entry name" value="ABC_TRANSPORTER_2"/>
    <property type="match status" value="1"/>
</dbReference>
<protein>
    <submittedName>
        <fullName evidence="7">ABC transporter ATP-binding protein</fullName>
    </submittedName>
</protein>
<dbReference type="EMBL" id="CP139960">
    <property type="protein sequence ID" value="WQD39809.1"/>
    <property type="molecule type" value="Genomic_DNA"/>
</dbReference>
<dbReference type="InterPro" id="IPR017911">
    <property type="entry name" value="MacB-like_ATP-bd"/>
</dbReference>
<feature type="domain" description="ABC transporter" evidence="6">
    <location>
        <begin position="5"/>
        <end position="235"/>
    </location>
</feature>
<keyword evidence="5" id="KW-1278">Translocase</keyword>
<organism evidence="7 8">
    <name type="scientific">Niabella yanshanensis</name>
    <dbReference type="NCBI Taxonomy" id="577386"/>
    <lineage>
        <taxon>Bacteria</taxon>
        <taxon>Pseudomonadati</taxon>
        <taxon>Bacteroidota</taxon>
        <taxon>Chitinophagia</taxon>
        <taxon>Chitinophagales</taxon>
        <taxon>Chitinophagaceae</taxon>
        <taxon>Niabella</taxon>
    </lineage>
</organism>
<dbReference type="InterPro" id="IPR003593">
    <property type="entry name" value="AAA+_ATPase"/>
</dbReference>
<evidence type="ECO:0000256" key="3">
    <source>
        <dbReference type="ARBA" id="ARBA00022741"/>
    </source>
</evidence>
<accession>A0ABZ0WBE1</accession>
<keyword evidence="2" id="KW-0813">Transport</keyword>
<dbReference type="Gene3D" id="3.40.50.300">
    <property type="entry name" value="P-loop containing nucleotide triphosphate hydrolases"/>
    <property type="match status" value="1"/>
</dbReference>
<keyword evidence="8" id="KW-1185">Reference proteome</keyword>
<evidence type="ECO:0000256" key="4">
    <source>
        <dbReference type="ARBA" id="ARBA00022840"/>
    </source>
</evidence>
<dbReference type="GO" id="GO:0005524">
    <property type="term" value="F:ATP binding"/>
    <property type="evidence" value="ECO:0007669"/>
    <property type="project" value="UniProtKB-KW"/>
</dbReference>
<dbReference type="CDD" id="cd03255">
    <property type="entry name" value="ABC_MJ0796_LolCDE_FtsE"/>
    <property type="match status" value="1"/>
</dbReference>
<dbReference type="Proteomes" id="UP001325680">
    <property type="component" value="Chromosome"/>
</dbReference>
<evidence type="ECO:0000256" key="1">
    <source>
        <dbReference type="ARBA" id="ARBA00005417"/>
    </source>
</evidence>
<dbReference type="RefSeq" id="WP_317048830.1">
    <property type="nucleotide sequence ID" value="NZ_CP139960.1"/>
</dbReference>
<evidence type="ECO:0000259" key="6">
    <source>
        <dbReference type="PROSITE" id="PS50893"/>
    </source>
</evidence>
<dbReference type="PROSITE" id="PS00211">
    <property type="entry name" value="ABC_TRANSPORTER_1"/>
    <property type="match status" value="1"/>
</dbReference>
<evidence type="ECO:0000313" key="8">
    <source>
        <dbReference type="Proteomes" id="UP001325680"/>
    </source>
</evidence>
<dbReference type="SMART" id="SM00382">
    <property type="entry name" value="AAA"/>
    <property type="match status" value="1"/>
</dbReference>
<evidence type="ECO:0000313" key="7">
    <source>
        <dbReference type="EMBL" id="WQD39809.1"/>
    </source>
</evidence>
<gene>
    <name evidence="7" type="ORF">U0035_06565</name>
</gene>
<dbReference type="Pfam" id="PF00005">
    <property type="entry name" value="ABC_tran"/>
    <property type="match status" value="1"/>
</dbReference>
<name>A0ABZ0WBE1_9BACT</name>
<keyword evidence="3" id="KW-0547">Nucleotide-binding</keyword>
<sequence>MPGIIHIEQLRKSYFMGQQELQVLKGVSLDIHKNEYVSLMGPSGSGKSTLMNILGCLDSPTAGTYILNGHDVSKMHDNALAEVRNKEIGFVFQQFNLLPRLTALENVALPLIYAGVSKSQRNERAMQVLEKVNLTDRSHHKPNELSGGQCQRVAIARALVNDPSIILADEPTGNLDTKTSYEIMDIFGKIHAGGNTVVLVTHEEDIAQHSHRIVRLRDGLIETDKRVENPTLAKI</sequence>
<evidence type="ECO:0000256" key="5">
    <source>
        <dbReference type="ARBA" id="ARBA00022967"/>
    </source>
</evidence>
<dbReference type="InterPro" id="IPR027417">
    <property type="entry name" value="P-loop_NTPase"/>
</dbReference>
<dbReference type="PANTHER" id="PTHR42798">
    <property type="entry name" value="LIPOPROTEIN-RELEASING SYSTEM ATP-BINDING PROTEIN LOLD"/>
    <property type="match status" value="1"/>
</dbReference>
<comment type="similarity">
    <text evidence="1">Belongs to the ABC transporter superfamily.</text>
</comment>